<dbReference type="SMART" id="SM00191">
    <property type="entry name" value="Int_alpha"/>
    <property type="match status" value="4"/>
</dbReference>
<dbReference type="Gene3D" id="1.20.5.930">
    <property type="entry name" value="Bicelle-embedded integrin alpha(iib) transmembrane segment"/>
    <property type="match status" value="1"/>
</dbReference>
<keyword evidence="11" id="KW-0325">Glycoprotein</keyword>
<comment type="similarity">
    <text evidence="2 13">Belongs to the integrin alpha chain family.</text>
</comment>
<evidence type="ECO:0000256" key="10">
    <source>
        <dbReference type="ARBA" id="ARBA00023170"/>
    </source>
</evidence>
<protein>
    <recommendedName>
        <fullName evidence="19">Integrin subunit alpha V</fullName>
    </recommendedName>
</protein>
<dbReference type="InterPro" id="IPR013649">
    <property type="entry name" value="Integrin_alpha_Ig-like_1"/>
</dbReference>
<dbReference type="GeneTree" id="ENSGT00940000158361"/>
<dbReference type="InterPro" id="IPR032695">
    <property type="entry name" value="Integrin_dom_sf"/>
</dbReference>
<evidence type="ECO:0008006" key="19">
    <source>
        <dbReference type="Google" id="ProtNLM"/>
    </source>
</evidence>
<keyword evidence="10 13" id="KW-0675">Receptor</keyword>
<evidence type="ECO:0000256" key="2">
    <source>
        <dbReference type="ARBA" id="ARBA00008054"/>
    </source>
</evidence>
<feature type="domain" description="Integrin alpha third immunoglobulin-like" evidence="16">
    <location>
        <begin position="707"/>
        <end position="917"/>
    </location>
</feature>
<dbReference type="Proteomes" id="UP000823872">
    <property type="component" value="Chromosome C1"/>
</dbReference>
<dbReference type="Pfam" id="PF20805">
    <property type="entry name" value="Integrin_A_Ig_2"/>
    <property type="match status" value="1"/>
</dbReference>
<keyword evidence="6 13" id="KW-0130">Cell adhesion</keyword>
<evidence type="ECO:0000256" key="8">
    <source>
        <dbReference type="ARBA" id="ARBA00023037"/>
    </source>
</evidence>
<evidence type="ECO:0000256" key="9">
    <source>
        <dbReference type="ARBA" id="ARBA00023136"/>
    </source>
</evidence>
<dbReference type="InterPro" id="IPR013519">
    <property type="entry name" value="Int_alpha_beta-p"/>
</dbReference>
<feature type="transmembrane region" description="Helical" evidence="13">
    <location>
        <begin position="928"/>
        <end position="950"/>
    </location>
</feature>
<name>A0ABI7Y9S3_FELCA</name>
<feature type="domain" description="Integrin alpha second immunoglobulin-like" evidence="15">
    <location>
        <begin position="561"/>
        <end position="699"/>
    </location>
</feature>
<feature type="repeat" description="FG-GAP" evidence="12">
    <location>
        <begin position="291"/>
        <end position="356"/>
    </location>
</feature>
<dbReference type="PROSITE" id="PS51470">
    <property type="entry name" value="FG_GAP"/>
    <property type="match status" value="6"/>
</dbReference>
<dbReference type="PANTHER" id="PTHR23220:SF4">
    <property type="entry name" value="INTEGRIN ALPHA-V"/>
    <property type="match status" value="1"/>
</dbReference>
<dbReference type="Pfam" id="PF01839">
    <property type="entry name" value="FG-GAP"/>
    <property type="match status" value="2"/>
</dbReference>
<evidence type="ECO:0000256" key="6">
    <source>
        <dbReference type="ARBA" id="ARBA00022889"/>
    </source>
</evidence>
<evidence type="ECO:0000256" key="3">
    <source>
        <dbReference type="ARBA" id="ARBA00022692"/>
    </source>
</evidence>
<dbReference type="Gene3D" id="2.60.40.1510">
    <property type="entry name" value="ntegrin, alpha v. Chain A, domain 3"/>
    <property type="match status" value="1"/>
</dbReference>
<dbReference type="Pfam" id="PF20806">
    <property type="entry name" value="Integrin_A_Ig_3"/>
    <property type="match status" value="1"/>
</dbReference>
<evidence type="ECO:0000259" key="16">
    <source>
        <dbReference type="Pfam" id="PF20806"/>
    </source>
</evidence>
<keyword evidence="7 13" id="KW-1133">Transmembrane helix</keyword>
<feature type="repeat" description="FG-GAP" evidence="12">
    <location>
        <begin position="357"/>
        <end position="417"/>
    </location>
</feature>
<keyword evidence="8 13" id="KW-0401">Integrin</keyword>
<reference evidence="17" key="2">
    <citation type="submission" date="2025-08" db="UniProtKB">
        <authorList>
            <consortium name="Ensembl"/>
        </authorList>
    </citation>
    <scope>IDENTIFICATION</scope>
    <source>
        <strain evidence="17">breed Abyssinian</strain>
    </source>
</reference>
<keyword evidence="3 13" id="KW-0812">Transmembrane</keyword>
<dbReference type="Gene3D" id="2.60.40.1530">
    <property type="entry name" value="ntegrin, alpha v. Chain A, domain 4"/>
    <property type="match status" value="1"/>
</dbReference>
<evidence type="ECO:0000256" key="7">
    <source>
        <dbReference type="ARBA" id="ARBA00022989"/>
    </source>
</evidence>
<proteinExistence type="inferred from homology"/>
<feature type="repeat" description="FG-GAP" evidence="12">
    <location>
        <begin position="172"/>
        <end position="224"/>
    </location>
</feature>
<feature type="domain" description="Integrin alpha first immunoglubulin-like" evidence="14">
    <location>
        <begin position="402"/>
        <end position="560"/>
    </location>
</feature>
<dbReference type="PANTHER" id="PTHR23220">
    <property type="entry name" value="INTEGRIN ALPHA"/>
    <property type="match status" value="1"/>
</dbReference>
<dbReference type="Pfam" id="PF08441">
    <property type="entry name" value="Integrin_A_Ig_1"/>
    <property type="match status" value="1"/>
</dbReference>
<reference evidence="17 18" key="1">
    <citation type="submission" date="2021-02" db="EMBL/GenBank/DDBJ databases">
        <title>Safari Cat Assemblies.</title>
        <authorList>
            <person name="Bredemeyer K.R."/>
            <person name="Murphy W.J."/>
        </authorList>
    </citation>
    <scope>NUCLEOTIDE SEQUENCE [LARGE SCALE GENOMIC DNA]</scope>
</reference>
<dbReference type="Gene3D" id="2.130.10.130">
    <property type="entry name" value="Integrin alpha, N-terminal"/>
    <property type="match status" value="1"/>
</dbReference>
<sequence length="957" mass="105864">MASPPRRRLRLRPRRLLLLLPGFLLPLCGAFNLDVDSPAEYSGPEGSYFGFAVDFFVPSASSMFLLVGAPKANTTQPGIVEGGQVLKCDWSSHRGCQPIEFDATGNRDYAKDDPLEFKSHQWFGASVRSKQDKILACAPLYHWRTEMKQEREPVGTCFLQDGAKTVEYAPCRSKNIDADGQGFCQGGFSIDFTKADRVLLGGPGSFYWQGQLISDQVAEIVSKYDPKVYSIQYNNQLATRTAQAIFDDSYLGYSVAVGDFNGDGIDDFVSGVPRAARTLGMVYIYDGKNMSSLHNFTGEQMAAYFGFSVAATDINGDDYADVFIGAPLFMDRGSDGKLQEVGQVSVSLQRPSGDFQTTKLNGFEVFARFGSAIAPLGDLDQDGFNDLIVGAFGVDRAVLYRARPVITVNAGLEVYPSILNQDNKTCPLPGTDLKVSCFNVKFCLKADGKGALPTKINFQVELLLDKLKQKGAIRRALFLHNRSPGHSKNMTISRGGQMQCEELIAYLRDESEFRDKLTPITVFMEYRLDYRTAADVTGLQPILNQFTPANISRQAHILLDCGEDNVCKPKLEVSVDSDQKKIYIGDDNPLTLIVKAQNQGEGAYEAELIVSIPPQADFIGVVRNSEALARLSCAFKTENQTRQVVCDLGNPMKAGTQLLAGLRFNVHQQSEMDTSVKFDLQIQSSNLFDKVSPVVSYKVDLAVLAAVEIRGVSSPDHIFLPIPNWEHKENPETEEDVGPVVQHIYELRNNGPSSFSKAMLNLQWPYKYNNNTLLYILQYDIDGPMNCTSDMEINPLRIKISSSQTEKNDTIAGQGDRSHLITKRDLTLSEGDVHTLGCGIAECLKIVCQVGRLDRGKSAILYVKSLLWTETFMNKENQNHSYSLKSSASFNVIEFPYKNLPIEDIFNSTLVTTNVTWGIQPAPMPVPVWVIILAVLAGLLLLAVLVFVMYRFAGTCI</sequence>
<evidence type="ECO:0000256" key="1">
    <source>
        <dbReference type="ARBA" id="ARBA00004479"/>
    </source>
</evidence>
<feature type="repeat" description="FG-GAP" evidence="12">
    <location>
        <begin position="236"/>
        <end position="290"/>
    </location>
</feature>
<gene>
    <name evidence="17" type="primary">ITGAV</name>
</gene>
<dbReference type="InterPro" id="IPR048285">
    <property type="entry name" value="Integrin_alpha_Ig-like_2"/>
</dbReference>
<keyword evidence="18" id="KW-1185">Reference proteome</keyword>
<feature type="repeat" description="FG-GAP" evidence="12">
    <location>
        <begin position="32"/>
        <end position="97"/>
    </location>
</feature>
<dbReference type="InterPro" id="IPR048286">
    <property type="entry name" value="Integrin_alpha_Ig-like_3"/>
</dbReference>
<dbReference type="SUPFAM" id="SSF69179">
    <property type="entry name" value="Integrin domains"/>
    <property type="match status" value="3"/>
</dbReference>
<dbReference type="InterPro" id="IPR013517">
    <property type="entry name" value="FG-GAP"/>
</dbReference>
<keyword evidence="9 13" id="KW-0472">Membrane</keyword>
<evidence type="ECO:0000256" key="4">
    <source>
        <dbReference type="ARBA" id="ARBA00022729"/>
    </source>
</evidence>
<dbReference type="Gene3D" id="2.60.40.1460">
    <property type="entry name" value="Integrin domains. Chain A, domain 2"/>
    <property type="match status" value="1"/>
</dbReference>
<accession>A0ABI7Y9S3</accession>
<feature type="repeat" description="FG-GAP" evidence="12">
    <location>
        <begin position="108"/>
        <end position="169"/>
    </location>
</feature>
<keyword evidence="5" id="KW-0677">Repeat</keyword>
<feature type="signal peptide" evidence="13">
    <location>
        <begin position="1"/>
        <end position="30"/>
    </location>
</feature>
<organism evidence="17 18">
    <name type="scientific">Felis catus</name>
    <name type="common">Cat</name>
    <name type="synonym">Felis silvestris catus</name>
    <dbReference type="NCBI Taxonomy" id="9685"/>
    <lineage>
        <taxon>Eukaryota</taxon>
        <taxon>Metazoa</taxon>
        <taxon>Chordata</taxon>
        <taxon>Craniata</taxon>
        <taxon>Vertebrata</taxon>
        <taxon>Euteleostomi</taxon>
        <taxon>Mammalia</taxon>
        <taxon>Eutheria</taxon>
        <taxon>Laurasiatheria</taxon>
        <taxon>Carnivora</taxon>
        <taxon>Feliformia</taxon>
        <taxon>Felidae</taxon>
        <taxon>Felinae</taxon>
        <taxon>Felis</taxon>
    </lineage>
</organism>
<evidence type="ECO:0000256" key="13">
    <source>
        <dbReference type="RuleBase" id="RU003762"/>
    </source>
</evidence>
<dbReference type="Ensembl" id="ENSFCTT00005043922.1">
    <property type="protein sequence ID" value="ENSFCTP00005031276.1"/>
    <property type="gene ID" value="ENSFCTG00005015119.1"/>
</dbReference>
<evidence type="ECO:0000256" key="11">
    <source>
        <dbReference type="ARBA" id="ARBA00023180"/>
    </source>
</evidence>
<evidence type="ECO:0000256" key="12">
    <source>
        <dbReference type="PROSITE-ProRule" id="PRU00803"/>
    </source>
</evidence>
<feature type="chain" id="PRO_5045000704" description="Integrin subunit alpha V" evidence="13">
    <location>
        <begin position="31"/>
        <end position="957"/>
    </location>
</feature>
<evidence type="ECO:0000259" key="14">
    <source>
        <dbReference type="Pfam" id="PF08441"/>
    </source>
</evidence>
<dbReference type="InterPro" id="IPR028994">
    <property type="entry name" value="Integrin_alpha_N"/>
</dbReference>
<dbReference type="SUPFAM" id="SSF69318">
    <property type="entry name" value="Integrin alpha N-terminal domain"/>
    <property type="match status" value="1"/>
</dbReference>
<evidence type="ECO:0000313" key="18">
    <source>
        <dbReference type="Proteomes" id="UP000823872"/>
    </source>
</evidence>
<dbReference type="InterPro" id="IPR000413">
    <property type="entry name" value="Integrin_alpha"/>
</dbReference>
<evidence type="ECO:0000256" key="5">
    <source>
        <dbReference type="ARBA" id="ARBA00022737"/>
    </source>
</evidence>
<comment type="subcellular location">
    <subcellularLocation>
        <location evidence="1 13">Membrane</location>
        <topology evidence="1 13">Single-pass type I membrane protein</topology>
    </subcellularLocation>
</comment>
<evidence type="ECO:0000313" key="17">
    <source>
        <dbReference type="Ensembl" id="ENSFCTP00005031276.1"/>
    </source>
</evidence>
<reference evidence="17" key="3">
    <citation type="submission" date="2025-09" db="UniProtKB">
        <authorList>
            <consortium name="Ensembl"/>
        </authorList>
    </citation>
    <scope>IDENTIFICATION</scope>
    <source>
        <strain evidence="17">breed Abyssinian</strain>
    </source>
</reference>
<evidence type="ECO:0000259" key="15">
    <source>
        <dbReference type="Pfam" id="PF20805"/>
    </source>
</evidence>
<keyword evidence="4 13" id="KW-0732">Signal</keyword>
<dbReference type="PRINTS" id="PR01185">
    <property type="entry name" value="INTEGRINA"/>
</dbReference>